<organism evidence="1 2">
    <name type="scientific">Merluccius polli</name>
    <name type="common">Benguela hake</name>
    <name type="synonym">Merluccius cadenati</name>
    <dbReference type="NCBI Taxonomy" id="89951"/>
    <lineage>
        <taxon>Eukaryota</taxon>
        <taxon>Metazoa</taxon>
        <taxon>Chordata</taxon>
        <taxon>Craniata</taxon>
        <taxon>Vertebrata</taxon>
        <taxon>Euteleostomi</taxon>
        <taxon>Actinopterygii</taxon>
        <taxon>Neopterygii</taxon>
        <taxon>Teleostei</taxon>
        <taxon>Neoteleostei</taxon>
        <taxon>Acanthomorphata</taxon>
        <taxon>Zeiogadaria</taxon>
        <taxon>Gadariae</taxon>
        <taxon>Gadiformes</taxon>
        <taxon>Gadoidei</taxon>
        <taxon>Merlucciidae</taxon>
        <taxon>Merluccius</taxon>
    </lineage>
</organism>
<sequence length="223" mass="23248">MQLLPTPSAVRTSIGHCGKLAAVVVITMAAGCEDGRSGVPLHGAGLSSCGSVLRPCGEPCPPPGEVTTGFSPSFQGSAELLIAQCTQEDLQHVQVVVARSQVQAGTASLDQGSHGITVAHGSCPVEGCLVTLGLVWGNLSVLWLDLANAYGSIPHTLVQLTLTKHHVPSRCRDLIADYYSNFRTRVSSGAITSSWHKVEIGIITGCTISVTLFSLAMNMLTVS</sequence>
<evidence type="ECO:0008006" key="3">
    <source>
        <dbReference type="Google" id="ProtNLM"/>
    </source>
</evidence>
<proteinExistence type="predicted"/>
<dbReference type="EMBL" id="JAOPHQ010003447">
    <property type="protein sequence ID" value="KAK0142995.1"/>
    <property type="molecule type" value="Genomic_DNA"/>
</dbReference>
<keyword evidence="2" id="KW-1185">Reference proteome</keyword>
<accession>A0AA47MMW3</accession>
<dbReference type="Proteomes" id="UP001174136">
    <property type="component" value="Unassembled WGS sequence"/>
</dbReference>
<evidence type="ECO:0000313" key="1">
    <source>
        <dbReference type="EMBL" id="KAK0142995.1"/>
    </source>
</evidence>
<gene>
    <name evidence="1" type="ORF">N1851_018893</name>
</gene>
<name>A0AA47MMW3_MERPO</name>
<dbReference type="AlphaFoldDB" id="A0AA47MMW3"/>
<protein>
    <recommendedName>
        <fullName evidence="3">Reverse transcriptase domain-containing protein</fullName>
    </recommendedName>
</protein>
<comment type="caution">
    <text evidence="1">The sequence shown here is derived from an EMBL/GenBank/DDBJ whole genome shotgun (WGS) entry which is preliminary data.</text>
</comment>
<reference evidence="1" key="1">
    <citation type="journal article" date="2023" name="Front. Mar. Sci.">
        <title>A new Merluccius polli reference genome to investigate the effects of global change in West African waters.</title>
        <authorList>
            <person name="Mateo J.L."/>
            <person name="Blanco-Fernandez C."/>
            <person name="Garcia-Vazquez E."/>
            <person name="Machado-Schiaffino G."/>
        </authorList>
    </citation>
    <scope>NUCLEOTIDE SEQUENCE</scope>
    <source>
        <strain evidence="1">C29</strain>
        <tissue evidence="1">Fin</tissue>
    </source>
</reference>
<evidence type="ECO:0000313" key="2">
    <source>
        <dbReference type="Proteomes" id="UP001174136"/>
    </source>
</evidence>